<dbReference type="GO" id="GO:0016787">
    <property type="term" value="F:hydrolase activity"/>
    <property type="evidence" value="ECO:0007669"/>
    <property type="project" value="UniProtKB-KW"/>
</dbReference>
<evidence type="ECO:0000313" key="8">
    <source>
        <dbReference type="Proteomes" id="UP000309215"/>
    </source>
</evidence>
<organism evidence="7 8">
    <name type="scientific">Polyangium fumosum</name>
    <dbReference type="NCBI Taxonomy" id="889272"/>
    <lineage>
        <taxon>Bacteria</taxon>
        <taxon>Pseudomonadati</taxon>
        <taxon>Myxococcota</taxon>
        <taxon>Polyangia</taxon>
        <taxon>Polyangiales</taxon>
        <taxon>Polyangiaceae</taxon>
        <taxon>Polyangium</taxon>
    </lineage>
</organism>
<dbReference type="GO" id="GO:0005524">
    <property type="term" value="F:ATP binding"/>
    <property type="evidence" value="ECO:0007669"/>
    <property type="project" value="UniProtKB-KW"/>
</dbReference>
<gene>
    <name evidence="7" type="ORF">E8A74_07900</name>
</gene>
<dbReference type="InterPro" id="IPR027417">
    <property type="entry name" value="P-loop_NTPase"/>
</dbReference>
<keyword evidence="8" id="KW-1185">Reference proteome</keyword>
<dbReference type="AlphaFoldDB" id="A0A4U1JGC2"/>
<dbReference type="InterPro" id="IPR050699">
    <property type="entry name" value="RNA-DNA_Helicase"/>
</dbReference>
<dbReference type="OrthoDB" id="9807155at2"/>
<name>A0A4U1JGC2_9BACT</name>
<evidence type="ECO:0000259" key="6">
    <source>
        <dbReference type="SMART" id="SM00490"/>
    </source>
</evidence>
<dbReference type="PANTHER" id="PTHR12131:SF1">
    <property type="entry name" value="ATP-DEPENDENT RNA HELICASE SUPV3L1, MITOCHONDRIAL-RELATED"/>
    <property type="match status" value="1"/>
</dbReference>
<sequence length="782" mass="83871">MIGSAVTAVLGPTNTGKTHRAVERMLEHASGMIGLPLRLLAREVYDRITARLGEQRVALVTGEEKRIPRGAQYWVCTVEAMPRNLDVEFVAVDEIQIAAHPQRGHVFTERLLDARGTKETWFMGAASMQPLIAELLPAARIQTFPRLSRLAFAGAEKLARLPQRSAIVAFSMQEVYEVAERLRATRGGAAVVLGALSPRTRNAQVAMFQSGEVEYIVATDAIGMGLNLDVKHVAFAALRKFDGRDVRDLEAAEIGQIAGRAGRYTSDGSFGTLAPLTLPQGLANAVEGHRFPAVRRLVWRNADLDTGSIEGLLASLRRSPGRRSLLLQESAEDAAALARMAQDPAIRARAQGREAVELLWEVCRIPDYRKLLFESHVALLAEIFAHLAGPRAWLDEAWMDERVREIDEPAGDIDTLIARISAIRTWTYVSHQGRWVKDPAAWQERTAAIEDRLSDALHERLVQRFVEKSGGGSKARPQGNSRKAAPTRAELRAMDKANPFGKLAALKAPQAREAGGASSDEARWVEAVVAARHVSMEVDASGRITFEDGRELGRLVRGSSLLLPDVKLAPVLEFGAGAQTRITRRLVAFARDLVEELCAPLRAHAPRGLGAAARGILYQLEQGLGTARAEDAAAQIAELALEDRDKLAAAGIVVGARVLYVPAMLKGGALLRRSALVSAFAGAKAPRAPGPSVVSVPVTRPADAPLHTALGYPVFGPRAVRADVVEKVLAAIEAEGGLPPAGKLAGWLGCPAKEAAKVGAAILGDTRGEPQAAPAPADAAKV</sequence>
<evidence type="ECO:0000256" key="4">
    <source>
        <dbReference type="ARBA" id="ARBA00022840"/>
    </source>
</evidence>
<keyword evidence="2" id="KW-0378">Hydrolase</keyword>
<dbReference type="PANTHER" id="PTHR12131">
    <property type="entry name" value="ATP-DEPENDENT RNA AND DNA HELICASE"/>
    <property type="match status" value="1"/>
</dbReference>
<dbReference type="SUPFAM" id="SSF52540">
    <property type="entry name" value="P-loop containing nucleoside triphosphate hydrolases"/>
    <property type="match status" value="2"/>
</dbReference>
<comment type="caution">
    <text evidence="7">The sequence shown here is derived from an EMBL/GenBank/DDBJ whole genome shotgun (WGS) entry which is preliminary data.</text>
</comment>
<evidence type="ECO:0000256" key="1">
    <source>
        <dbReference type="ARBA" id="ARBA00022741"/>
    </source>
</evidence>
<dbReference type="Gene3D" id="3.40.50.300">
    <property type="entry name" value="P-loop containing nucleotide triphosphate hydrolases"/>
    <property type="match status" value="2"/>
</dbReference>
<dbReference type="RefSeq" id="WP_136928326.1">
    <property type="nucleotide sequence ID" value="NZ_SSMQ01000006.1"/>
</dbReference>
<accession>A0A4U1JGC2</accession>
<keyword evidence="4" id="KW-0067">ATP-binding</keyword>
<dbReference type="EMBL" id="SSMQ01000006">
    <property type="protein sequence ID" value="TKD10362.1"/>
    <property type="molecule type" value="Genomic_DNA"/>
</dbReference>
<feature type="region of interest" description="Disordered" evidence="5">
    <location>
        <begin position="467"/>
        <end position="487"/>
    </location>
</feature>
<dbReference type="Pfam" id="PF00271">
    <property type="entry name" value="Helicase_C"/>
    <property type="match status" value="1"/>
</dbReference>
<dbReference type="Proteomes" id="UP000309215">
    <property type="component" value="Unassembled WGS sequence"/>
</dbReference>
<reference evidence="7 8" key="1">
    <citation type="submission" date="2019-04" db="EMBL/GenBank/DDBJ databases">
        <authorList>
            <person name="Li Y."/>
            <person name="Wang J."/>
        </authorList>
    </citation>
    <scope>NUCLEOTIDE SEQUENCE [LARGE SCALE GENOMIC DNA]</scope>
    <source>
        <strain evidence="7 8">DSM 14668</strain>
    </source>
</reference>
<dbReference type="InterPro" id="IPR055206">
    <property type="entry name" value="DEXQc_SUV3"/>
</dbReference>
<feature type="domain" description="Helicase C-terminal" evidence="6">
    <location>
        <begin position="176"/>
        <end position="265"/>
    </location>
</feature>
<evidence type="ECO:0000256" key="5">
    <source>
        <dbReference type="SAM" id="MobiDB-lite"/>
    </source>
</evidence>
<evidence type="ECO:0000313" key="7">
    <source>
        <dbReference type="EMBL" id="TKD10362.1"/>
    </source>
</evidence>
<protein>
    <submittedName>
        <fullName evidence="7">Helicase</fullName>
    </submittedName>
</protein>
<proteinExistence type="predicted"/>
<evidence type="ECO:0000256" key="3">
    <source>
        <dbReference type="ARBA" id="ARBA00022806"/>
    </source>
</evidence>
<keyword evidence="1" id="KW-0547">Nucleotide-binding</keyword>
<dbReference type="Pfam" id="PF22527">
    <property type="entry name" value="DEXQc_Suv3"/>
    <property type="match status" value="1"/>
</dbReference>
<dbReference type="InterPro" id="IPR001650">
    <property type="entry name" value="Helicase_C-like"/>
</dbReference>
<keyword evidence="3 7" id="KW-0347">Helicase</keyword>
<dbReference type="GO" id="GO:0004386">
    <property type="term" value="F:helicase activity"/>
    <property type="evidence" value="ECO:0007669"/>
    <property type="project" value="UniProtKB-KW"/>
</dbReference>
<evidence type="ECO:0000256" key="2">
    <source>
        <dbReference type="ARBA" id="ARBA00022801"/>
    </source>
</evidence>
<dbReference type="SMART" id="SM00490">
    <property type="entry name" value="HELICc"/>
    <property type="match status" value="1"/>
</dbReference>